<name>A0A067P0P9_PLEO1</name>
<dbReference type="InParanoid" id="A0A067P0P9"/>
<dbReference type="Proteomes" id="UP000027073">
    <property type="component" value="Unassembled WGS sequence"/>
</dbReference>
<evidence type="ECO:0000313" key="3">
    <source>
        <dbReference type="Proteomes" id="UP000027073"/>
    </source>
</evidence>
<evidence type="ECO:0000256" key="1">
    <source>
        <dbReference type="SAM" id="MobiDB-lite"/>
    </source>
</evidence>
<dbReference type="HOGENOM" id="CLU_496164_0_0_1"/>
<organism evidence="2 3">
    <name type="scientific">Pleurotus ostreatus (strain PC15)</name>
    <name type="common">Oyster mushroom</name>
    <dbReference type="NCBI Taxonomy" id="1137138"/>
    <lineage>
        <taxon>Eukaryota</taxon>
        <taxon>Fungi</taxon>
        <taxon>Dikarya</taxon>
        <taxon>Basidiomycota</taxon>
        <taxon>Agaricomycotina</taxon>
        <taxon>Agaricomycetes</taxon>
        <taxon>Agaricomycetidae</taxon>
        <taxon>Agaricales</taxon>
        <taxon>Pleurotineae</taxon>
        <taxon>Pleurotaceae</taxon>
        <taxon>Pleurotus</taxon>
    </lineage>
</organism>
<feature type="compositionally biased region" description="Basic and acidic residues" evidence="1">
    <location>
        <begin position="515"/>
        <end position="524"/>
    </location>
</feature>
<accession>A0A067P0P9</accession>
<proteinExistence type="predicted"/>
<dbReference type="AlphaFoldDB" id="A0A067P0P9"/>
<sequence>MAQSVIERLKTARHEFEIRRHRRVKRSSNPCGRHHPWGVRVSMTRDGAAMSCWTRRITKCRGEAQSQELLVQCSTFVIVSVPDYSLQRDPGILGSGSEVHYYVRTLIDDSRKLRGRSKRRFDPADVNEHYLLTLALNEHSNATMHWYTGLRYRTRAIRRAYWTFSKLNLARCPLFRMLASGIWSIGCFTHAVPCSITSGECRKDSAENVIEDAVQRRRLYEDYHPKHVHGVLHEHPDVVGARELRRRFKIAFIDAYVARDVRLGQMDVGQVNVLVVNGACWSRKDWSRQACLKSEVKAVSWRLTFWSSPPTTMTFWNVQGNTRALRRENRYRDPRSLGIGSGIDDNLKEGQVCRVLKQLCKFSFGHQDRYALPHAAATNVVTHYQFTHLYTHPLSPFATVTLIAYINDSSLSTSQSKYLACAPLATEVLLLIQTPVTFAMTHYSLYPPICVAYSLPSLRTVHSLLSLGKEVLVLITDESQGRQAPTHLDRRRVQPIDVRRDVMCSRVLRYENRYDGKTGRKTDGEEVEEQDENYAQPFQRKETNKSAFG</sequence>
<dbReference type="VEuPathDB" id="FungiDB:PLEOSDRAFT_165661"/>
<gene>
    <name evidence="2" type="ORF">PLEOSDRAFT_165661</name>
</gene>
<evidence type="ECO:0000313" key="2">
    <source>
        <dbReference type="EMBL" id="KDQ29982.1"/>
    </source>
</evidence>
<feature type="region of interest" description="Disordered" evidence="1">
    <location>
        <begin position="515"/>
        <end position="549"/>
    </location>
</feature>
<feature type="compositionally biased region" description="Basic and acidic residues" evidence="1">
    <location>
        <begin position="539"/>
        <end position="549"/>
    </location>
</feature>
<protein>
    <submittedName>
        <fullName evidence="2">Uncharacterized protein</fullName>
    </submittedName>
</protein>
<reference evidence="3" key="1">
    <citation type="journal article" date="2014" name="Proc. Natl. Acad. Sci. U.S.A.">
        <title>Extensive sampling of basidiomycete genomes demonstrates inadequacy of the white-rot/brown-rot paradigm for wood decay fungi.</title>
        <authorList>
            <person name="Riley R."/>
            <person name="Salamov A.A."/>
            <person name="Brown D.W."/>
            <person name="Nagy L.G."/>
            <person name="Floudas D."/>
            <person name="Held B.W."/>
            <person name="Levasseur A."/>
            <person name="Lombard V."/>
            <person name="Morin E."/>
            <person name="Otillar R."/>
            <person name="Lindquist E.A."/>
            <person name="Sun H."/>
            <person name="LaButti K.M."/>
            <person name="Schmutz J."/>
            <person name="Jabbour D."/>
            <person name="Luo H."/>
            <person name="Baker S.E."/>
            <person name="Pisabarro A.G."/>
            <person name="Walton J.D."/>
            <person name="Blanchette R.A."/>
            <person name="Henrissat B."/>
            <person name="Martin F."/>
            <person name="Cullen D."/>
            <person name="Hibbett D.S."/>
            <person name="Grigoriev I.V."/>
        </authorList>
    </citation>
    <scope>NUCLEOTIDE SEQUENCE [LARGE SCALE GENOMIC DNA]</scope>
    <source>
        <strain evidence="3">PC15</strain>
    </source>
</reference>
<dbReference type="EMBL" id="KL198006">
    <property type="protein sequence ID" value="KDQ29982.1"/>
    <property type="molecule type" value="Genomic_DNA"/>
</dbReference>